<proteinExistence type="predicted"/>
<accession>A0A2R6W452</accession>
<gene>
    <name evidence="1" type="ORF">MARPO_0158s0016</name>
</gene>
<reference evidence="2" key="1">
    <citation type="journal article" date="2017" name="Cell">
        <title>Insights into land plant evolution garnered from the Marchantia polymorpha genome.</title>
        <authorList>
            <person name="Bowman J.L."/>
            <person name="Kohchi T."/>
            <person name="Yamato K.T."/>
            <person name="Jenkins J."/>
            <person name="Shu S."/>
            <person name="Ishizaki K."/>
            <person name="Yamaoka S."/>
            <person name="Nishihama R."/>
            <person name="Nakamura Y."/>
            <person name="Berger F."/>
            <person name="Adam C."/>
            <person name="Aki S.S."/>
            <person name="Althoff F."/>
            <person name="Araki T."/>
            <person name="Arteaga-Vazquez M.A."/>
            <person name="Balasubrmanian S."/>
            <person name="Barry K."/>
            <person name="Bauer D."/>
            <person name="Boehm C.R."/>
            <person name="Briginshaw L."/>
            <person name="Caballero-Perez J."/>
            <person name="Catarino B."/>
            <person name="Chen F."/>
            <person name="Chiyoda S."/>
            <person name="Chovatia M."/>
            <person name="Davies K.M."/>
            <person name="Delmans M."/>
            <person name="Demura T."/>
            <person name="Dierschke T."/>
            <person name="Dolan L."/>
            <person name="Dorantes-Acosta A.E."/>
            <person name="Eklund D.M."/>
            <person name="Florent S.N."/>
            <person name="Flores-Sandoval E."/>
            <person name="Fujiyama A."/>
            <person name="Fukuzawa H."/>
            <person name="Galik B."/>
            <person name="Grimanelli D."/>
            <person name="Grimwood J."/>
            <person name="Grossniklaus U."/>
            <person name="Hamada T."/>
            <person name="Haseloff J."/>
            <person name="Hetherington A.J."/>
            <person name="Higo A."/>
            <person name="Hirakawa Y."/>
            <person name="Hundley H.N."/>
            <person name="Ikeda Y."/>
            <person name="Inoue K."/>
            <person name="Inoue S.I."/>
            <person name="Ishida S."/>
            <person name="Jia Q."/>
            <person name="Kakita M."/>
            <person name="Kanazawa T."/>
            <person name="Kawai Y."/>
            <person name="Kawashima T."/>
            <person name="Kennedy M."/>
            <person name="Kinose K."/>
            <person name="Kinoshita T."/>
            <person name="Kohara Y."/>
            <person name="Koide E."/>
            <person name="Komatsu K."/>
            <person name="Kopischke S."/>
            <person name="Kubo M."/>
            <person name="Kyozuka J."/>
            <person name="Lagercrantz U."/>
            <person name="Lin S.S."/>
            <person name="Lindquist E."/>
            <person name="Lipzen A.M."/>
            <person name="Lu C.W."/>
            <person name="De Luna E."/>
            <person name="Martienssen R.A."/>
            <person name="Minamino N."/>
            <person name="Mizutani M."/>
            <person name="Mizutani M."/>
            <person name="Mochizuki N."/>
            <person name="Monte I."/>
            <person name="Mosher R."/>
            <person name="Nagasaki H."/>
            <person name="Nakagami H."/>
            <person name="Naramoto S."/>
            <person name="Nishitani K."/>
            <person name="Ohtani M."/>
            <person name="Okamoto T."/>
            <person name="Okumura M."/>
            <person name="Phillips J."/>
            <person name="Pollak B."/>
            <person name="Reinders A."/>
            <person name="Rovekamp M."/>
            <person name="Sano R."/>
            <person name="Sawa S."/>
            <person name="Schmid M.W."/>
            <person name="Shirakawa M."/>
            <person name="Solano R."/>
            <person name="Spunde A."/>
            <person name="Suetsugu N."/>
            <person name="Sugano S."/>
            <person name="Sugiyama A."/>
            <person name="Sun R."/>
            <person name="Suzuki Y."/>
            <person name="Takenaka M."/>
            <person name="Takezawa D."/>
            <person name="Tomogane H."/>
            <person name="Tsuzuki M."/>
            <person name="Ueda T."/>
            <person name="Umeda M."/>
            <person name="Ward J.M."/>
            <person name="Watanabe Y."/>
            <person name="Yazaki K."/>
            <person name="Yokoyama R."/>
            <person name="Yoshitake Y."/>
            <person name="Yotsui I."/>
            <person name="Zachgo S."/>
            <person name="Schmutz J."/>
        </authorList>
    </citation>
    <scope>NUCLEOTIDE SEQUENCE [LARGE SCALE GENOMIC DNA]</scope>
    <source>
        <strain evidence="2">Tak-1</strain>
    </source>
</reference>
<sequence>MSHFNLRIISLLQRCHGIKASMLENLGHGNLNCHTGPPLQAHPSDSLSLVILDDFHSSSISFVSFHPVLYRSIR</sequence>
<dbReference type="Proteomes" id="UP000244005">
    <property type="component" value="Unassembled WGS sequence"/>
</dbReference>
<evidence type="ECO:0000313" key="1">
    <source>
        <dbReference type="EMBL" id="PTQ28636.1"/>
    </source>
</evidence>
<organism evidence="1 2">
    <name type="scientific">Marchantia polymorpha</name>
    <name type="common">Common liverwort</name>
    <name type="synonym">Marchantia aquatica</name>
    <dbReference type="NCBI Taxonomy" id="3197"/>
    <lineage>
        <taxon>Eukaryota</taxon>
        <taxon>Viridiplantae</taxon>
        <taxon>Streptophyta</taxon>
        <taxon>Embryophyta</taxon>
        <taxon>Marchantiophyta</taxon>
        <taxon>Marchantiopsida</taxon>
        <taxon>Marchantiidae</taxon>
        <taxon>Marchantiales</taxon>
        <taxon>Marchantiaceae</taxon>
        <taxon>Marchantia</taxon>
    </lineage>
</organism>
<dbReference type="Gramene" id="Mp2g09450.1">
    <property type="protein sequence ID" value="Mp2g09450.1.cds1"/>
    <property type="gene ID" value="Mp2g09450"/>
</dbReference>
<evidence type="ECO:0000313" key="2">
    <source>
        <dbReference type="Proteomes" id="UP000244005"/>
    </source>
</evidence>
<name>A0A2R6W452_MARPO</name>
<keyword evidence="2" id="KW-1185">Reference proteome</keyword>
<protein>
    <submittedName>
        <fullName evidence="1">Uncharacterized protein</fullName>
    </submittedName>
</protein>
<dbReference type="EMBL" id="KZ772828">
    <property type="protein sequence ID" value="PTQ28636.1"/>
    <property type="molecule type" value="Genomic_DNA"/>
</dbReference>
<dbReference type="AlphaFoldDB" id="A0A2R6W452"/>